<keyword evidence="11" id="KW-0325">Glycoprotein</keyword>
<evidence type="ECO:0000256" key="4">
    <source>
        <dbReference type="ARBA" id="ARBA00022692"/>
    </source>
</evidence>
<evidence type="ECO:0000256" key="3">
    <source>
        <dbReference type="ARBA" id="ARBA00022475"/>
    </source>
</evidence>
<evidence type="ECO:0000256" key="13">
    <source>
        <dbReference type="ARBA" id="ARBA00023288"/>
    </source>
</evidence>
<accession>A0ABM1EA89</accession>
<feature type="transmembrane region" description="Helical" evidence="18">
    <location>
        <begin position="341"/>
        <end position="364"/>
    </location>
</feature>
<evidence type="ECO:0000256" key="9">
    <source>
        <dbReference type="ARBA" id="ARBA00023157"/>
    </source>
</evidence>
<dbReference type="PROSITE" id="PS50262">
    <property type="entry name" value="G_PROTEIN_RECEP_F1_2"/>
    <property type="match status" value="1"/>
</dbReference>
<dbReference type="Gene3D" id="1.20.1070.10">
    <property type="entry name" value="Rhodopsin 7-helix transmembrane proteins"/>
    <property type="match status" value="1"/>
</dbReference>
<evidence type="ECO:0000256" key="17">
    <source>
        <dbReference type="SAM" id="MobiDB-lite"/>
    </source>
</evidence>
<feature type="transmembrane region" description="Helical" evidence="18">
    <location>
        <begin position="161"/>
        <end position="181"/>
    </location>
</feature>
<dbReference type="GeneID" id="106810316"/>
<organism evidence="20 21">
    <name type="scientific">Priapulus caudatus</name>
    <name type="common">Priapulid worm</name>
    <dbReference type="NCBI Taxonomy" id="37621"/>
    <lineage>
        <taxon>Eukaryota</taxon>
        <taxon>Metazoa</taxon>
        <taxon>Ecdysozoa</taxon>
        <taxon>Scalidophora</taxon>
        <taxon>Priapulida</taxon>
        <taxon>Priapulimorpha</taxon>
        <taxon>Priapulimorphida</taxon>
        <taxon>Priapulidae</taxon>
        <taxon>Priapulus</taxon>
    </lineage>
</organism>
<dbReference type="PROSITE" id="PS00237">
    <property type="entry name" value="G_PROTEIN_RECEP_F1_1"/>
    <property type="match status" value="1"/>
</dbReference>
<evidence type="ECO:0000256" key="15">
    <source>
        <dbReference type="ARBA" id="ARBA00031093"/>
    </source>
</evidence>
<evidence type="ECO:0000256" key="10">
    <source>
        <dbReference type="ARBA" id="ARBA00023170"/>
    </source>
</evidence>
<dbReference type="SUPFAM" id="SSF81321">
    <property type="entry name" value="Family A G protein-coupled receptor-like"/>
    <property type="match status" value="1"/>
</dbReference>
<dbReference type="PRINTS" id="PR00527">
    <property type="entry name" value="GASTRINR"/>
</dbReference>
<dbReference type="InterPro" id="IPR000276">
    <property type="entry name" value="GPCR_Rhodpsn"/>
</dbReference>
<proteinExistence type="inferred from homology"/>
<evidence type="ECO:0000313" key="20">
    <source>
        <dbReference type="Proteomes" id="UP000695022"/>
    </source>
</evidence>
<evidence type="ECO:0000259" key="19">
    <source>
        <dbReference type="PROSITE" id="PS50262"/>
    </source>
</evidence>
<keyword evidence="3" id="KW-1003">Cell membrane</keyword>
<evidence type="ECO:0000256" key="8">
    <source>
        <dbReference type="ARBA" id="ARBA00023139"/>
    </source>
</evidence>
<comment type="function">
    <text evidence="14">Receptor for gastrin and cholecystokinin. The CCK-B receptors occur throughout the central nervous system where they modulate anxiety, analgesia, arousal, and neuroleptic activity. This receptor mediates its action by association with G proteins that activate a phosphatidylinositol-calcium second messenger system.</text>
</comment>
<dbReference type="InterPro" id="IPR009126">
    <property type="entry name" value="Cholcskin_rcpt"/>
</dbReference>
<evidence type="ECO:0000256" key="6">
    <source>
        <dbReference type="ARBA" id="ARBA00023040"/>
    </source>
</evidence>
<keyword evidence="8" id="KW-0564">Palmitate</keyword>
<evidence type="ECO:0000256" key="7">
    <source>
        <dbReference type="ARBA" id="ARBA00023136"/>
    </source>
</evidence>
<keyword evidence="13" id="KW-0449">Lipoprotein</keyword>
<name>A0ABM1EA89_PRICU</name>
<dbReference type="InterPro" id="IPR017452">
    <property type="entry name" value="GPCR_Rhodpsn_7TM"/>
</dbReference>
<dbReference type="InterPro" id="IPR000314">
    <property type="entry name" value="Gastrin_rcpt"/>
</dbReference>
<reference evidence="21" key="1">
    <citation type="submission" date="2025-08" db="UniProtKB">
        <authorList>
            <consortium name="RefSeq"/>
        </authorList>
    </citation>
    <scope>IDENTIFICATION</scope>
</reference>
<gene>
    <name evidence="21" type="primary">LOC106810316</name>
</gene>
<feature type="transmembrane region" description="Helical" evidence="18">
    <location>
        <begin position="119"/>
        <end position="140"/>
    </location>
</feature>
<evidence type="ECO:0000313" key="21">
    <source>
        <dbReference type="RefSeq" id="XP_014669110.1"/>
    </source>
</evidence>
<sequence>MEEANETISHLSSFESTTAGNATEPSSTSSSAAWALRSSVDLDIAVRITLYALIFVLSVVGNVLVIVTLVQNKRMRTVTNVFLLNLSVSDLLLSLLCMPFTLVGGILQRWIFGSFTCVLLPYLQAVSVAVSAFTLVAISLERYFAICHPLTSRRWQTLSHAYKTITVIWIAAGTVAVPIAVTTKLTPIMHGRFKCREQWPTRSAERVYTLMIDVVMFLLPCLLMMAAYSLISHTLWQGIKIEEQDMKAEQESRNAACGLGRKAEESVSLRCNGSMKPRPAHRQLMRKSTANTEKNLKAKKRVIRMLFVVVLEFFLCWGPLYTTYTWALFDPKRVFNLIGPLGYNLVLLVAYASSCTNPITYCFMNKKYRQAFISACSCRMRTFGVVDNRSIDSSTSISLMRHSTKVTV</sequence>
<protein>
    <recommendedName>
        <fullName evidence="2">Gastrin/cholecystokinin type B receptor</fullName>
    </recommendedName>
    <alternativeName>
        <fullName evidence="15">Cholecystokinin-2 receptor</fullName>
    </alternativeName>
</protein>
<dbReference type="Proteomes" id="UP000695022">
    <property type="component" value="Unplaced"/>
</dbReference>
<feature type="domain" description="G-protein coupled receptors family 1 profile" evidence="19">
    <location>
        <begin position="61"/>
        <end position="361"/>
    </location>
</feature>
<feature type="transmembrane region" description="Helical" evidence="18">
    <location>
        <begin position="82"/>
        <end position="107"/>
    </location>
</feature>
<evidence type="ECO:0000256" key="1">
    <source>
        <dbReference type="ARBA" id="ARBA00004651"/>
    </source>
</evidence>
<keyword evidence="7 18" id="KW-0472">Membrane</keyword>
<feature type="transmembrane region" description="Helical" evidence="18">
    <location>
        <begin position="207"/>
        <end position="231"/>
    </location>
</feature>
<evidence type="ECO:0000256" key="2">
    <source>
        <dbReference type="ARBA" id="ARBA00019090"/>
    </source>
</evidence>
<dbReference type="PANTHER" id="PTHR24238:SF75">
    <property type="entry name" value="CHOLECYSTOKININ-LIKE RECEPTOR AT 17D1-RELATED"/>
    <property type="match status" value="1"/>
</dbReference>
<dbReference type="SMART" id="SM01381">
    <property type="entry name" value="7TM_GPCR_Srsx"/>
    <property type="match status" value="1"/>
</dbReference>
<evidence type="ECO:0000256" key="5">
    <source>
        <dbReference type="ARBA" id="ARBA00022989"/>
    </source>
</evidence>
<feature type="compositionally biased region" description="Polar residues" evidence="17">
    <location>
        <begin position="1"/>
        <end position="25"/>
    </location>
</feature>
<feature type="region of interest" description="Disordered" evidence="17">
    <location>
        <begin position="1"/>
        <end position="28"/>
    </location>
</feature>
<evidence type="ECO:0000256" key="11">
    <source>
        <dbReference type="ARBA" id="ARBA00023180"/>
    </source>
</evidence>
<keyword evidence="12 16" id="KW-0807">Transducer</keyword>
<comment type="similarity">
    <text evidence="16">Belongs to the G-protein coupled receptor 1 family.</text>
</comment>
<keyword evidence="20" id="KW-1185">Reference proteome</keyword>
<evidence type="ECO:0000256" key="18">
    <source>
        <dbReference type="SAM" id="Phobius"/>
    </source>
</evidence>
<dbReference type="RefSeq" id="XP_014669110.1">
    <property type="nucleotide sequence ID" value="XM_014813624.1"/>
</dbReference>
<keyword evidence="10 16" id="KW-0675">Receptor</keyword>
<keyword evidence="4 16" id="KW-0812">Transmembrane</keyword>
<evidence type="ECO:0000256" key="14">
    <source>
        <dbReference type="ARBA" id="ARBA00025402"/>
    </source>
</evidence>
<dbReference type="PRINTS" id="PR00237">
    <property type="entry name" value="GPCRRHODOPSN"/>
</dbReference>
<evidence type="ECO:0000256" key="16">
    <source>
        <dbReference type="RuleBase" id="RU000688"/>
    </source>
</evidence>
<feature type="transmembrane region" description="Helical" evidence="18">
    <location>
        <begin position="48"/>
        <end position="70"/>
    </location>
</feature>
<evidence type="ECO:0000256" key="12">
    <source>
        <dbReference type="ARBA" id="ARBA00023224"/>
    </source>
</evidence>
<dbReference type="PRINTS" id="PR01822">
    <property type="entry name" value="CCYSTOKININR"/>
</dbReference>
<keyword evidence="6 16" id="KW-0297">G-protein coupled receptor</keyword>
<comment type="subcellular location">
    <subcellularLocation>
        <location evidence="1">Cell membrane</location>
        <topology evidence="1">Multi-pass membrane protein</topology>
    </subcellularLocation>
</comment>
<feature type="transmembrane region" description="Helical" evidence="18">
    <location>
        <begin position="302"/>
        <end position="321"/>
    </location>
</feature>
<dbReference type="PANTHER" id="PTHR24238">
    <property type="entry name" value="G-PROTEIN COUPLED RECEPTOR"/>
    <property type="match status" value="1"/>
</dbReference>
<dbReference type="Pfam" id="PF00001">
    <property type="entry name" value="7tm_1"/>
    <property type="match status" value="1"/>
</dbReference>
<keyword evidence="9" id="KW-1015">Disulfide bond</keyword>
<keyword evidence="5 18" id="KW-1133">Transmembrane helix</keyword>